<protein>
    <submittedName>
        <fullName evidence="2">Uncharacterized protein</fullName>
    </submittedName>
</protein>
<evidence type="ECO:0000313" key="3">
    <source>
        <dbReference type="Proteomes" id="UP000186601"/>
    </source>
</evidence>
<proteinExistence type="predicted"/>
<comment type="caution">
    <text evidence="2">The sequence shown here is derived from an EMBL/GenBank/DDBJ whole genome shotgun (WGS) entry which is preliminary data.</text>
</comment>
<name>A0A2R6NL94_9APHY</name>
<accession>A0A2R6NL94</accession>
<evidence type="ECO:0000256" key="1">
    <source>
        <dbReference type="SAM" id="MobiDB-lite"/>
    </source>
</evidence>
<feature type="region of interest" description="Disordered" evidence="1">
    <location>
        <begin position="123"/>
        <end position="160"/>
    </location>
</feature>
<dbReference type="OrthoDB" id="2771516at2759"/>
<organism evidence="2 3">
    <name type="scientific">Hermanssonia centrifuga</name>
    <dbReference type="NCBI Taxonomy" id="98765"/>
    <lineage>
        <taxon>Eukaryota</taxon>
        <taxon>Fungi</taxon>
        <taxon>Dikarya</taxon>
        <taxon>Basidiomycota</taxon>
        <taxon>Agaricomycotina</taxon>
        <taxon>Agaricomycetes</taxon>
        <taxon>Polyporales</taxon>
        <taxon>Meruliaceae</taxon>
        <taxon>Hermanssonia</taxon>
    </lineage>
</organism>
<dbReference type="Proteomes" id="UP000186601">
    <property type="component" value="Unassembled WGS sequence"/>
</dbReference>
<sequence>MTIADVLVLIFTWARTFKDYRDGYRLKLGMPLSRVLLRDGLYSSSQHDIRSADFMEKGTIYFMFTPLLISRFLLNLRQVGDPGDSGTDWSDMTDLSTPQFRVPTFSILTGNLAMPLDYTTDDSSITLGDDRPRRRSRIPGSVAEPSGCEEMTESRSDGILEEKVVIHQ</sequence>
<dbReference type="AlphaFoldDB" id="A0A2R6NL94"/>
<evidence type="ECO:0000313" key="2">
    <source>
        <dbReference type="EMBL" id="PSR73147.1"/>
    </source>
</evidence>
<gene>
    <name evidence="2" type="ORF">PHLCEN_2v11003</name>
</gene>
<keyword evidence="3" id="KW-1185">Reference proteome</keyword>
<reference evidence="2 3" key="1">
    <citation type="submission" date="2018-02" db="EMBL/GenBank/DDBJ databases">
        <title>Genome sequence of the basidiomycete white-rot fungus Phlebia centrifuga.</title>
        <authorList>
            <person name="Granchi Z."/>
            <person name="Peng M."/>
            <person name="de Vries R.P."/>
            <person name="Hilden K."/>
            <person name="Makela M.R."/>
            <person name="Grigoriev I."/>
            <person name="Riley R."/>
        </authorList>
    </citation>
    <scope>NUCLEOTIDE SEQUENCE [LARGE SCALE GENOMIC DNA]</scope>
    <source>
        <strain evidence="2 3">FBCC195</strain>
    </source>
</reference>
<dbReference type="EMBL" id="MLYV02001104">
    <property type="protein sequence ID" value="PSR73147.1"/>
    <property type="molecule type" value="Genomic_DNA"/>
</dbReference>